<organism evidence="1 2">
    <name type="scientific">Suillus discolor</name>
    <dbReference type="NCBI Taxonomy" id="1912936"/>
    <lineage>
        <taxon>Eukaryota</taxon>
        <taxon>Fungi</taxon>
        <taxon>Dikarya</taxon>
        <taxon>Basidiomycota</taxon>
        <taxon>Agaricomycotina</taxon>
        <taxon>Agaricomycetes</taxon>
        <taxon>Agaricomycetidae</taxon>
        <taxon>Boletales</taxon>
        <taxon>Suillineae</taxon>
        <taxon>Suillaceae</taxon>
        <taxon>Suillus</taxon>
    </lineage>
</organism>
<dbReference type="RefSeq" id="XP_041290909.1">
    <property type="nucleotide sequence ID" value="XM_041428945.1"/>
</dbReference>
<evidence type="ECO:0000313" key="1">
    <source>
        <dbReference type="EMBL" id="KAG2104404.1"/>
    </source>
</evidence>
<accession>A0A9P7F2G1</accession>
<proteinExistence type="predicted"/>
<dbReference type="Proteomes" id="UP000823399">
    <property type="component" value="Unassembled WGS sequence"/>
</dbReference>
<dbReference type="GeneID" id="64691204"/>
<gene>
    <name evidence="1" type="ORF">F5147DRAFT_267732</name>
</gene>
<keyword evidence="2" id="KW-1185">Reference proteome</keyword>
<dbReference type="AlphaFoldDB" id="A0A9P7F2G1"/>
<name>A0A9P7F2G1_9AGAM</name>
<sequence length="149" mass="17189">MFHLDRRTSHLFYDIIDAWAAFFYAIDNCMLVCSNTFPLMSVSLLVIPALSEPTDQGVGRTVNLRMLFQKSVPIVMHRKRTLGQRFIRIPKLCRHKSGYSWSTKCRASRLLGWFNFDPSSQKGTVTMYAARTAYNTPRSFPQYSAGPRR</sequence>
<comment type="caution">
    <text evidence="1">The sequence shown here is derived from an EMBL/GenBank/DDBJ whole genome shotgun (WGS) entry which is preliminary data.</text>
</comment>
<protein>
    <submittedName>
        <fullName evidence="1">Uncharacterized protein</fullName>
    </submittedName>
</protein>
<evidence type="ECO:0000313" key="2">
    <source>
        <dbReference type="Proteomes" id="UP000823399"/>
    </source>
</evidence>
<reference evidence="1" key="1">
    <citation type="journal article" date="2020" name="New Phytol.">
        <title>Comparative genomics reveals dynamic genome evolution in host specialist ectomycorrhizal fungi.</title>
        <authorList>
            <person name="Lofgren L.A."/>
            <person name="Nguyen N.H."/>
            <person name="Vilgalys R."/>
            <person name="Ruytinx J."/>
            <person name="Liao H.L."/>
            <person name="Branco S."/>
            <person name="Kuo A."/>
            <person name="LaButti K."/>
            <person name="Lipzen A."/>
            <person name="Andreopoulos W."/>
            <person name="Pangilinan J."/>
            <person name="Riley R."/>
            <person name="Hundley H."/>
            <person name="Na H."/>
            <person name="Barry K."/>
            <person name="Grigoriev I.V."/>
            <person name="Stajich J.E."/>
            <person name="Kennedy P.G."/>
        </authorList>
    </citation>
    <scope>NUCLEOTIDE SEQUENCE</scope>
    <source>
        <strain evidence="1">FC423</strain>
    </source>
</reference>
<dbReference type="EMBL" id="JABBWM010000041">
    <property type="protein sequence ID" value="KAG2104404.1"/>
    <property type="molecule type" value="Genomic_DNA"/>
</dbReference>